<dbReference type="EMBL" id="BARS01043552">
    <property type="protein sequence ID" value="GAG40537.1"/>
    <property type="molecule type" value="Genomic_DNA"/>
</dbReference>
<proteinExistence type="predicted"/>
<name>X0XZG6_9ZZZZ</name>
<dbReference type="InterPro" id="IPR001466">
    <property type="entry name" value="Beta-lactam-related"/>
</dbReference>
<dbReference type="InterPro" id="IPR050789">
    <property type="entry name" value="Diverse_Enzym_Activities"/>
</dbReference>
<dbReference type="InterPro" id="IPR012338">
    <property type="entry name" value="Beta-lactam/transpept-like"/>
</dbReference>
<dbReference type="PANTHER" id="PTHR43283:SF7">
    <property type="entry name" value="BETA-LACTAMASE-RELATED DOMAIN-CONTAINING PROTEIN"/>
    <property type="match status" value="1"/>
</dbReference>
<comment type="caution">
    <text evidence="2">The sequence shown here is derived from an EMBL/GenBank/DDBJ whole genome shotgun (WGS) entry which is preliminary data.</text>
</comment>
<protein>
    <recommendedName>
        <fullName evidence="1">Beta-lactamase-related domain-containing protein</fullName>
    </recommendedName>
</protein>
<dbReference type="Pfam" id="PF00144">
    <property type="entry name" value="Beta-lactamase"/>
    <property type="match status" value="1"/>
</dbReference>
<evidence type="ECO:0000259" key="1">
    <source>
        <dbReference type="Pfam" id="PF00144"/>
    </source>
</evidence>
<dbReference type="Gene3D" id="3.40.710.10">
    <property type="entry name" value="DD-peptidase/beta-lactamase superfamily"/>
    <property type="match status" value="1"/>
</dbReference>
<feature type="domain" description="Beta-lactamase-related" evidence="1">
    <location>
        <begin position="2"/>
        <end position="195"/>
    </location>
</feature>
<reference evidence="2" key="1">
    <citation type="journal article" date="2014" name="Front. Microbiol.">
        <title>High frequency of phylogenetically diverse reductive dehalogenase-homologous genes in deep subseafloor sedimentary metagenomes.</title>
        <authorList>
            <person name="Kawai M."/>
            <person name="Futagami T."/>
            <person name="Toyoda A."/>
            <person name="Takaki Y."/>
            <person name="Nishi S."/>
            <person name="Hori S."/>
            <person name="Arai W."/>
            <person name="Tsubouchi T."/>
            <person name="Morono Y."/>
            <person name="Uchiyama I."/>
            <person name="Ito T."/>
            <person name="Fujiyama A."/>
            <person name="Inagaki F."/>
            <person name="Takami H."/>
        </authorList>
    </citation>
    <scope>NUCLEOTIDE SEQUENCE</scope>
    <source>
        <strain evidence="2">Expedition CK06-06</strain>
    </source>
</reference>
<organism evidence="2">
    <name type="scientific">marine sediment metagenome</name>
    <dbReference type="NCBI Taxonomy" id="412755"/>
    <lineage>
        <taxon>unclassified sequences</taxon>
        <taxon>metagenomes</taxon>
        <taxon>ecological metagenomes</taxon>
    </lineage>
</organism>
<dbReference type="PANTHER" id="PTHR43283">
    <property type="entry name" value="BETA-LACTAMASE-RELATED"/>
    <property type="match status" value="1"/>
</dbReference>
<evidence type="ECO:0000313" key="2">
    <source>
        <dbReference type="EMBL" id="GAG40537.1"/>
    </source>
</evidence>
<accession>X0XZG6</accession>
<gene>
    <name evidence="2" type="ORF">S01H1_65921</name>
</gene>
<sequence>MSAGLEWDEDTLPTSDLRNDFTRLEMSLDPVGLVLGRPLIAEPGELFWYNSGLSHVLSALLAEVSGQSTLEFAREHLFAPLGIETVRWKQDARGIYKGGTQLYLTPRDLAKIGALCLNDGLWRGRRIVSSEWLAESARTRIHGRPDYFAGRGYAYHWWTLDEYGVYYASGSQGQTLYVFPDHELVVVFTATIREGNIFPEALMREYILPAILPNECNCVEFGSAPYFSVAWPSNVR</sequence>
<dbReference type="AlphaFoldDB" id="X0XZG6"/>
<dbReference type="SUPFAM" id="SSF56601">
    <property type="entry name" value="beta-lactamase/transpeptidase-like"/>
    <property type="match status" value="1"/>
</dbReference>